<sequence>MSVKYQEQSNTPISTTILAPDGQPRAFHRINIEYFALYHNTRTQDLSKAVSQGMKLGFLATTRQRECASQWKSDYNHTFKTLCEQTIFDINQLVSKLPCEELRSLSKSTDAIKEQLIQTPNDYLRHFHIAWLYLLKKDLKQADLHFNIAALQSQKDNPELACFALRHLAEVRYRAQRYPQALLAIKTAKAVAAHYDAELHFEYVRMLALANRTSESLKQLSLLINKSPKYESLASIETDFKRNPSFKRFFVTLSQRHMQNILSELHKQWENDPINLLDLDKELGAPNSLGTIKQKQVNTIKELPELLLSDDNQSSHLIHQQSRQFVMNALNVRNQCFVQDIEQHQYCASRVHKAGQWLIYSSIVAIVALVLSYAISSIAATLGHNLVVNGSVQTIVLVTVGVLIVVGMTLLYFTPTKLKNLLKKKQQLEHLSSKLGLSVG</sequence>
<protein>
    <submittedName>
        <fullName evidence="2">Uncharacterized protein</fullName>
    </submittedName>
</protein>
<evidence type="ECO:0000313" key="3">
    <source>
        <dbReference type="Proteomes" id="UP000245506"/>
    </source>
</evidence>
<dbReference type="EMBL" id="QGKL01000044">
    <property type="protein sequence ID" value="PWQ92975.1"/>
    <property type="molecule type" value="Genomic_DNA"/>
</dbReference>
<evidence type="ECO:0000256" key="1">
    <source>
        <dbReference type="SAM" id="Phobius"/>
    </source>
</evidence>
<reference evidence="2 3" key="1">
    <citation type="submission" date="2018-05" db="EMBL/GenBank/DDBJ databases">
        <title>Leucothrix arctica sp. nov., isolated from Arctic seawater.</title>
        <authorList>
            <person name="Choi A."/>
            <person name="Baek K."/>
        </authorList>
    </citation>
    <scope>NUCLEOTIDE SEQUENCE [LARGE SCALE GENOMIC DNA]</scope>
    <source>
        <strain evidence="2 3">IMCC9719</strain>
    </source>
</reference>
<gene>
    <name evidence="2" type="ORF">DKT75_21585</name>
</gene>
<feature type="transmembrane region" description="Helical" evidence="1">
    <location>
        <begin position="357"/>
        <end position="375"/>
    </location>
</feature>
<dbReference type="Gene3D" id="1.25.40.10">
    <property type="entry name" value="Tetratricopeptide repeat domain"/>
    <property type="match status" value="1"/>
</dbReference>
<accession>A0A317C2W3</accession>
<evidence type="ECO:0000313" key="2">
    <source>
        <dbReference type="EMBL" id="PWQ92975.1"/>
    </source>
</evidence>
<name>A0A317C2W3_9GAMM</name>
<dbReference type="RefSeq" id="WP_109826978.1">
    <property type="nucleotide sequence ID" value="NZ_QGKL01000044.1"/>
</dbReference>
<keyword evidence="1" id="KW-0812">Transmembrane</keyword>
<feature type="transmembrane region" description="Helical" evidence="1">
    <location>
        <begin position="395"/>
        <end position="414"/>
    </location>
</feature>
<dbReference type="Proteomes" id="UP000245506">
    <property type="component" value="Unassembled WGS sequence"/>
</dbReference>
<proteinExistence type="predicted"/>
<dbReference type="InterPro" id="IPR011990">
    <property type="entry name" value="TPR-like_helical_dom_sf"/>
</dbReference>
<dbReference type="AlphaFoldDB" id="A0A317C2W3"/>
<dbReference type="SUPFAM" id="SSF48452">
    <property type="entry name" value="TPR-like"/>
    <property type="match status" value="1"/>
</dbReference>
<organism evidence="2 3">
    <name type="scientific">Leucothrix arctica</name>
    <dbReference type="NCBI Taxonomy" id="1481894"/>
    <lineage>
        <taxon>Bacteria</taxon>
        <taxon>Pseudomonadati</taxon>
        <taxon>Pseudomonadota</taxon>
        <taxon>Gammaproteobacteria</taxon>
        <taxon>Thiotrichales</taxon>
        <taxon>Thiotrichaceae</taxon>
        <taxon>Leucothrix</taxon>
    </lineage>
</organism>
<keyword evidence="1" id="KW-1133">Transmembrane helix</keyword>
<keyword evidence="1" id="KW-0472">Membrane</keyword>
<dbReference type="OrthoDB" id="5623376at2"/>
<comment type="caution">
    <text evidence="2">The sequence shown here is derived from an EMBL/GenBank/DDBJ whole genome shotgun (WGS) entry which is preliminary data.</text>
</comment>
<keyword evidence="3" id="KW-1185">Reference proteome</keyword>